<evidence type="ECO:0000256" key="5">
    <source>
        <dbReference type="ARBA" id="ARBA00023004"/>
    </source>
</evidence>
<accession>A0ABS9D8V1</accession>
<dbReference type="EMBL" id="JAKGAS010000008">
    <property type="protein sequence ID" value="MCF2949407.1"/>
    <property type="molecule type" value="Genomic_DNA"/>
</dbReference>
<evidence type="ECO:0000313" key="6">
    <source>
        <dbReference type="EMBL" id="MCF2949407.1"/>
    </source>
</evidence>
<keyword evidence="7" id="KW-1185">Reference proteome</keyword>
<evidence type="ECO:0000256" key="4">
    <source>
        <dbReference type="ARBA" id="ARBA00023002"/>
    </source>
</evidence>
<keyword evidence="3" id="KW-0479">Metal-binding</keyword>
<comment type="cofactor">
    <cofactor evidence="1">
        <name>Fe(2+)</name>
        <dbReference type="ChEBI" id="CHEBI:29033"/>
    </cofactor>
</comment>
<dbReference type="InterPro" id="IPR004294">
    <property type="entry name" value="Carotenoid_Oase"/>
</dbReference>
<comment type="caution">
    <text evidence="6">The sequence shown here is derived from an EMBL/GenBank/DDBJ whole genome shotgun (WGS) entry which is preliminary data.</text>
</comment>
<gene>
    <name evidence="6" type="ORF">L0668_14905</name>
</gene>
<sequence>MDRRQVLKSLSAMTVLGMTPEANLLAKSLSNTTKYSDLTQVQQNFASALANEPALLGFTDVKSDFKPQELTIEGRWPKELTGAFYRNGPAKHERGGQRYKHLFEGDGMLQEFTMADGKVRHRGRFIQTPKFTQEHQAGKFLYSGPDSRLENSLGVASPNDINVANTNIIPVSEKLWALWEAGSPALVNKKSLDFEGYEVIGGTQSYGQSLKGVPFSAHPKIEANGDIWNFGLNPTGHIVLYHLGANGKVKKVKVIATQYQGAMLHDFLITDKNLLIILPSIKSKRSHKNDGFFSSIEFSKQLPMQVLLINKEDFSITKQYELPAGFAFHYGNAWEDKDGTVHFDASLYPDLSVLTALSDVMQGHDLQGATDAQNVLVTLHKNGSHSMLNTMVNSEFPRVFSQVTGLKNQTLFHVSNETGKMWSDRVSRFDLSSQSYQHYHFGDEYLVEEHIPIKGTGKQNYLLGTALNVPTKRTCLNVFNADALTDGPMARAWLPYHIPLGFHGNFVKG</sequence>
<protein>
    <submittedName>
        <fullName evidence="6">Carotenoid oxygenase family protein</fullName>
    </submittedName>
</protein>
<organism evidence="6 7">
    <name type="scientific">Paraglaciecola algarum</name>
    <dbReference type="NCBI Taxonomy" id="3050085"/>
    <lineage>
        <taxon>Bacteria</taxon>
        <taxon>Pseudomonadati</taxon>
        <taxon>Pseudomonadota</taxon>
        <taxon>Gammaproteobacteria</taxon>
        <taxon>Alteromonadales</taxon>
        <taxon>Alteromonadaceae</taxon>
        <taxon>Paraglaciecola</taxon>
    </lineage>
</organism>
<dbReference type="RefSeq" id="WP_235313508.1">
    <property type="nucleotide sequence ID" value="NZ_JAKGAS010000008.1"/>
</dbReference>
<evidence type="ECO:0000256" key="1">
    <source>
        <dbReference type="ARBA" id="ARBA00001954"/>
    </source>
</evidence>
<dbReference type="Proteomes" id="UP001521137">
    <property type="component" value="Unassembled WGS sequence"/>
</dbReference>
<reference evidence="6 7" key="1">
    <citation type="submission" date="2022-01" db="EMBL/GenBank/DDBJ databases">
        <title>Paraglaciecola sp. G1-23.</title>
        <authorList>
            <person name="Jin M.S."/>
            <person name="Han D.M."/>
            <person name="Kim H.M."/>
            <person name="Jeon C.O."/>
        </authorList>
    </citation>
    <scope>NUCLEOTIDE SEQUENCE [LARGE SCALE GENOMIC DNA]</scope>
    <source>
        <strain evidence="6 7">G1-23</strain>
    </source>
</reference>
<evidence type="ECO:0000313" key="7">
    <source>
        <dbReference type="Proteomes" id="UP001521137"/>
    </source>
</evidence>
<proteinExistence type="inferred from homology"/>
<evidence type="ECO:0000256" key="2">
    <source>
        <dbReference type="ARBA" id="ARBA00006787"/>
    </source>
</evidence>
<evidence type="ECO:0000256" key="3">
    <source>
        <dbReference type="ARBA" id="ARBA00022723"/>
    </source>
</evidence>
<dbReference type="PANTHER" id="PTHR10543:SF89">
    <property type="entry name" value="CAROTENOID 9,10(9',10')-CLEAVAGE DIOXYGENASE 1"/>
    <property type="match status" value="1"/>
</dbReference>
<keyword evidence="4" id="KW-0560">Oxidoreductase</keyword>
<comment type="similarity">
    <text evidence="2">Belongs to the carotenoid oxygenase family.</text>
</comment>
<dbReference type="PANTHER" id="PTHR10543">
    <property type="entry name" value="BETA-CAROTENE DIOXYGENASE"/>
    <property type="match status" value="1"/>
</dbReference>
<name>A0ABS9D8V1_9ALTE</name>
<keyword evidence="5" id="KW-0408">Iron</keyword>
<dbReference type="Pfam" id="PF03055">
    <property type="entry name" value="RPE65"/>
    <property type="match status" value="1"/>
</dbReference>